<feature type="domain" description="Malectin" evidence="3">
    <location>
        <begin position="1414"/>
        <end position="1579"/>
    </location>
</feature>
<dbReference type="Pfam" id="PF11721">
    <property type="entry name" value="Malectin"/>
    <property type="match status" value="3"/>
</dbReference>
<dbReference type="GO" id="GO:0004714">
    <property type="term" value="F:transmembrane receptor protein tyrosine kinase activity"/>
    <property type="evidence" value="ECO:0007669"/>
    <property type="project" value="InterPro"/>
</dbReference>
<dbReference type="Pfam" id="PF18962">
    <property type="entry name" value="Por_Secre_tail"/>
    <property type="match status" value="1"/>
</dbReference>
<dbReference type="PANTHER" id="PTHR34590">
    <property type="entry name" value="OS03G0124300 PROTEIN-RELATED"/>
    <property type="match status" value="1"/>
</dbReference>
<evidence type="ECO:0000313" key="7">
    <source>
        <dbReference type="Proteomes" id="UP000176009"/>
    </source>
</evidence>
<evidence type="ECO:0000259" key="3">
    <source>
        <dbReference type="Pfam" id="PF11721"/>
    </source>
</evidence>
<protein>
    <recommendedName>
        <fullName evidence="9">Malectin domain-containing protein</fullName>
    </recommendedName>
</protein>
<sequence>MFGPDGRLYVAEYTGAIKIFTIERTSVTDYKVLASEVLSDIASIQDHNDDGSLYSTTLRETTGLTVGGTATNPVIYVASSDFRIGGGGGGGSGDTNLDTNSGIITRFSWNGSSWDVVDIVRGLPRSEENHATNGMELATINGVNYLIVAQGGHTNAGAPSINFAYTTEYALSAAILSVNLDMINSLPIKTDNGRKYIYDLPTLDDPTRPNKNGITNPDILGYDGVDINDPFGGNDGLNQAKIVPGGPVQIFSPGFRNCYDLVLTEAGAVYVTENGSNGGWGGFPVNEGGGNATNDYDPNEPGSTVSSGGEKVNNLDHLQLITPNIQNYSFGSFYGGHPTPVRANPFGAGLYTNPSKNGTTGAIFRTKKYHPAKNTGDFTNDPNIGLPADWPPVAVANPVEGDWRGPGIPNPDGPVDDIITTWGTNTNGIDEYTASNFNGAMKGNLIAGVNTGVLRRVELKPDGSLSKLTPSFVSGLGGDALGVTCNSDNDIYPGTIWVVTLNGKLIVLEPQDFGECKLPGDPGYDANADYDFDGYTNQDEEDNGTDPCNGGSQPNDFDKSNNGPNVSDLNDLDDDADGILDENDPFQLGNPHESGSDAFLLPVINELFSSNTELGGYKGLGLTGIMNNGTPNPNWLNWLDRRDDPNDPNENDILGGAIGAMTMQMTSGTAFGSSNSQEKGFQYGIQVNSNSGIFTVEGGIANFNGPVQLYGSNSPSNGELGFFIGDGTQSNYIKFVITPSGLIALQEVNDVPQTPTNINIPVLERPDSSVSFYFVVNPSNGEVVLKYSFDAGVQVTAGSITAKGPILQSLQNAENDLAVGMIGTSNTIGVELEGTWDFLNVTSNGPTIASELPDIERTIGVVTENISLLSYFDDNQGVENLTYSVSGNTNTAIGAIISGSTLTISYPNSPAISAITIRATDADANFIEQSFSVSLVEAQVADEVLYRVNAGGPAIAAIDGKLNWEQDTKANKSVYLTQAGMNNTYAGGMTSYNNEVDQATTPVSIYNTERYDSGAGAPNMTYAFPVDKAGTYEVRLYMGNSYSGTSAVGKRIFDISIEGVVNPSLDDIDLSGKFGHQVGGVIVKEVEVTDGLLEIAFIHGAIENPLINGIEILEVASGVPNTPINVSAIEDQVNFEGDVLDGSLVVSASGGDGNLTYSISGAPSGVVIEPTNGQIGGTISSGTAVNSPYTVTVTVDDSDAETSDAVTLSFNWEIKSGTPIEVAAIEDQINFEGDALDGSLVVSASGGDGNLTYSISGAPAGVTIESTNGQIGGTISSGTAVNSPYTVTVTVDDSDAETSDAVALSFNWEIKSGSPTIASELPDIERTIGVVTENISLLSYFDDNQGVENLTYSVSGNTNAAIGATISGSTLTISYPDSPAVSAITIRATDADANFIEQSFSVSLVEAQVADEVLYRVNAGGPAITAIDGKLNWEQDTRANKSVYLTQAGNNNTYAGGMTSYNNEVDQATTPVSIYNTERYDSGSGAPNMTYAFPVDKAGMYEVRLYMGNSYSGTSAIGKRIFDISIEGVVNPSLDDIDLSGKFGHQVGGVIIKEVEVTDGVLEISFIHGAIENPLVNGIEILGVASGVPSTPINVSAIEDQVNFEGDALDGSLAVFASGGDGNLTYSISGAPSGVVIEPTNGQIGGAINSGTAANSPYTVTVTVDDSDAETSDAVKLSFNWEIKSGTPIEVAAIEDQVNFEGDALDGSLAVSASGGDGNLKYSISGAPSGVVIGPSNGQIGGTINSGTASNSPYTVTVTVDDSDAETSDAVALSFNWEIKSGTPIEVAAIEDQINFEGDALDGSLAVSASGGDGNLTYSISGAPSGVIIEPTNGQIGGTINSGTAANSPYTVTVTVDDSDTETSDAVALSFNWEINPGSPTIASELPDIERTIGVVTENISLLSYFDDNQGVENLTYSVSGNTNAAIGATISGSTLTISYPDSPAISAITIRATDADANFIEQSFSVSVIEEQVADEVLYRVNAGGPAINAIDGKLNWEQDTRANKSVYLTQAGNNNTYAGGMTSYNNEVDQATTPVSIYNTERYDSGSGAPNMTYAFPVDKAGMYEVRLYMGNSYSGTSAIGKRIFDISIEGVVNPSLDDIDLSGKFGHQVGGVIIKEVEVTDGVLEISFIHGAIENPLVNGIEILGVAPDVQSTQSKIVAIEEKVDFEDDVVKDNLAVSDKDQVGNTLKRSMSSAAMYPNPAAYEVTIQISAPEVIVEEIYIYNFSGVLSRTYTFPKNGEPGIYNFDVSTLPSGVYIVKLKTTQNRYINLNLIVKR</sequence>
<dbReference type="Gene3D" id="2.120.10.30">
    <property type="entry name" value="TolB, C-terminal domain"/>
    <property type="match status" value="1"/>
</dbReference>
<evidence type="ECO:0000256" key="1">
    <source>
        <dbReference type="ARBA" id="ARBA00022729"/>
    </source>
</evidence>
<feature type="domain" description="Malectin" evidence="3">
    <location>
        <begin position="945"/>
        <end position="1110"/>
    </location>
</feature>
<name>A0A2N0U166_9FLAO</name>
<feature type="compositionally biased region" description="Polar residues" evidence="2">
    <location>
        <begin position="292"/>
        <end position="307"/>
    </location>
</feature>
<feature type="compositionally biased region" description="Acidic residues" evidence="2">
    <location>
        <begin position="528"/>
        <end position="544"/>
    </location>
</feature>
<dbReference type="InterPro" id="IPR013783">
    <property type="entry name" value="Ig-like_fold"/>
</dbReference>
<dbReference type="EMBL" id="LKTR01000006">
    <property type="protein sequence ID" value="PKD20744.1"/>
    <property type="molecule type" value="Genomic_DNA"/>
</dbReference>
<feature type="domain" description="Malectin" evidence="3">
    <location>
        <begin position="1979"/>
        <end position="2144"/>
    </location>
</feature>
<evidence type="ECO:0000313" key="8">
    <source>
        <dbReference type="Proteomes" id="UP000232533"/>
    </source>
</evidence>
<keyword evidence="7" id="KW-1185">Reference proteome</keyword>
<dbReference type="InterPro" id="IPR045272">
    <property type="entry name" value="ANXUR1/2-like"/>
</dbReference>
<evidence type="ECO:0000313" key="5">
    <source>
        <dbReference type="EMBL" id="OEY73574.1"/>
    </source>
</evidence>
<evidence type="ECO:0000256" key="2">
    <source>
        <dbReference type="SAM" id="MobiDB-lite"/>
    </source>
</evidence>
<feature type="compositionally biased region" description="Acidic residues" evidence="2">
    <location>
        <begin position="570"/>
        <end position="584"/>
    </location>
</feature>
<feature type="compositionally biased region" description="Polar residues" evidence="2">
    <location>
        <begin position="550"/>
        <end position="564"/>
    </location>
</feature>
<dbReference type="NCBIfam" id="TIGR04183">
    <property type="entry name" value="Por_Secre_tail"/>
    <property type="match status" value="1"/>
</dbReference>
<feature type="region of interest" description="Disordered" evidence="2">
    <location>
        <begin position="289"/>
        <end position="309"/>
    </location>
</feature>
<feature type="domain" description="Secretion system C-terminal sorting" evidence="4">
    <location>
        <begin position="2199"/>
        <end position="2270"/>
    </location>
</feature>
<evidence type="ECO:0000259" key="4">
    <source>
        <dbReference type="Pfam" id="PF18962"/>
    </source>
</evidence>
<dbReference type="InterPro" id="IPR021720">
    <property type="entry name" value="Malectin_dom"/>
</dbReference>
<evidence type="ECO:0000313" key="6">
    <source>
        <dbReference type="EMBL" id="PKD20744.1"/>
    </source>
</evidence>
<proteinExistence type="predicted"/>
<dbReference type="Pfam" id="PF05345">
    <property type="entry name" value="He_PIG"/>
    <property type="match status" value="5"/>
</dbReference>
<dbReference type="Proteomes" id="UP000232533">
    <property type="component" value="Unassembled WGS sequence"/>
</dbReference>
<reference evidence="6 8" key="1">
    <citation type="submission" date="2015-10" db="EMBL/GenBank/DDBJ databases">
        <title>Draft genome sequence of Salegentibacter salinarum KCTC 12975.</title>
        <authorList>
            <person name="Lin W."/>
            <person name="Zheng Q."/>
        </authorList>
    </citation>
    <scope>NUCLEOTIDE SEQUENCE [LARGE SCALE GENOMIC DNA]</scope>
    <source>
        <strain evidence="6 8">KCTC 12974</strain>
    </source>
</reference>
<dbReference type="Proteomes" id="UP000176009">
    <property type="component" value="Unassembled WGS sequence"/>
</dbReference>
<dbReference type="InterPro" id="IPR026444">
    <property type="entry name" value="Secre_tail"/>
</dbReference>
<keyword evidence="1" id="KW-0732">Signal</keyword>
<dbReference type="Gene3D" id="2.60.120.430">
    <property type="entry name" value="Galactose-binding lectin"/>
    <property type="match status" value="3"/>
</dbReference>
<dbReference type="InterPro" id="IPR011042">
    <property type="entry name" value="6-blade_b-propeller_TolB-like"/>
</dbReference>
<evidence type="ECO:0008006" key="9">
    <source>
        <dbReference type="Google" id="ProtNLM"/>
    </source>
</evidence>
<reference evidence="5 7" key="2">
    <citation type="submission" date="2016-09" db="EMBL/GenBank/DDBJ databases">
        <title>Genome Sequence of Salegentibacter salarius,Isolated from a Marine Solar Saltern of the Yellow Sea in South Korea.</title>
        <authorList>
            <person name="Zheng Q."/>
            <person name="Liu Y."/>
        </authorList>
    </citation>
    <scope>NUCLEOTIDE SEQUENCE [LARGE SCALE GENOMIC DNA]</scope>
    <source>
        <strain evidence="5 7">KCTC 12974</strain>
    </source>
</reference>
<organism evidence="6 8">
    <name type="scientific">Salegentibacter salarius</name>
    <dbReference type="NCBI Taxonomy" id="435906"/>
    <lineage>
        <taxon>Bacteria</taxon>
        <taxon>Pseudomonadati</taxon>
        <taxon>Bacteroidota</taxon>
        <taxon>Flavobacteriia</taxon>
        <taxon>Flavobacteriales</taxon>
        <taxon>Flavobacteriaceae</taxon>
        <taxon>Salegentibacter</taxon>
    </lineage>
</organism>
<comment type="caution">
    <text evidence="6">The sequence shown here is derived from an EMBL/GenBank/DDBJ whole genome shotgun (WGS) entry which is preliminary data.</text>
</comment>
<gene>
    <name evidence="6" type="ORF">APR40_08100</name>
    <name evidence="5" type="ORF">BHS39_08105</name>
</gene>
<dbReference type="EMBL" id="MJBR01000004">
    <property type="protein sequence ID" value="OEY73574.1"/>
    <property type="molecule type" value="Genomic_DNA"/>
</dbReference>
<feature type="region of interest" description="Disordered" evidence="2">
    <location>
        <begin position="527"/>
        <end position="593"/>
    </location>
</feature>
<dbReference type="Gene3D" id="2.60.40.10">
    <property type="entry name" value="Immunoglobulins"/>
    <property type="match status" value="5"/>
</dbReference>
<accession>A0A2N0U166</accession>